<dbReference type="AlphaFoldDB" id="A0A507QJ26"/>
<accession>A0A507QJ26</accession>
<protein>
    <submittedName>
        <fullName evidence="1">Uncharacterized protein</fullName>
    </submittedName>
</protein>
<evidence type="ECO:0000313" key="1">
    <source>
        <dbReference type="EMBL" id="TQB67621.1"/>
    </source>
</evidence>
<dbReference type="EMBL" id="VIFY01000345">
    <property type="protein sequence ID" value="TQB67621.1"/>
    <property type="molecule type" value="Genomic_DNA"/>
</dbReference>
<name>A0A507QJ26_MONPU</name>
<gene>
    <name evidence="1" type="ORF">MPDQ_005105</name>
</gene>
<dbReference type="Proteomes" id="UP000319663">
    <property type="component" value="Unassembled WGS sequence"/>
</dbReference>
<proteinExistence type="predicted"/>
<keyword evidence="2" id="KW-1185">Reference proteome</keyword>
<comment type="caution">
    <text evidence="1">The sequence shown here is derived from an EMBL/GenBank/DDBJ whole genome shotgun (WGS) entry which is preliminary data.</text>
</comment>
<organism evidence="1 2">
    <name type="scientific">Monascus purpureus</name>
    <name type="common">Red mold</name>
    <name type="synonym">Monascus anka</name>
    <dbReference type="NCBI Taxonomy" id="5098"/>
    <lineage>
        <taxon>Eukaryota</taxon>
        <taxon>Fungi</taxon>
        <taxon>Dikarya</taxon>
        <taxon>Ascomycota</taxon>
        <taxon>Pezizomycotina</taxon>
        <taxon>Eurotiomycetes</taxon>
        <taxon>Eurotiomycetidae</taxon>
        <taxon>Eurotiales</taxon>
        <taxon>Aspergillaceae</taxon>
        <taxon>Monascus</taxon>
    </lineage>
</organism>
<sequence>MAMAIHRSPGAGRAAPWSEISSATDYVAPRPSNSEFHRIAHLQRALQSPWEMFCDLIPRQTINLLQVNQQSIFTGRKLSALDGLAPSTFRIKLLLSAITPLMADGFGLRVCRKEGLLVLLKRERPDNFGRTYFPGEEAPDRDGLNIA</sequence>
<reference evidence="1 2" key="1">
    <citation type="submission" date="2019-06" db="EMBL/GenBank/DDBJ databases">
        <title>Wine fermentation using esterase from Monascus purpureus.</title>
        <authorList>
            <person name="Geng C."/>
            <person name="Zhang Y."/>
        </authorList>
    </citation>
    <scope>NUCLEOTIDE SEQUENCE [LARGE SCALE GENOMIC DNA]</scope>
    <source>
        <strain evidence="1">HQ1</strain>
    </source>
</reference>
<evidence type="ECO:0000313" key="2">
    <source>
        <dbReference type="Proteomes" id="UP000319663"/>
    </source>
</evidence>